<gene>
    <name evidence="6" type="primary">rutF</name>
    <name evidence="6" type="ORF">MET9862_03261</name>
</gene>
<proteinExistence type="inferred from homology"/>
<evidence type="ECO:0000256" key="3">
    <source>
        <dbReference type="ARBA" id="ARBA00023125"/>
    </source>
</evidence>
<accession>A0A509EEH0</accession>
<dbReference type="InterPro" id="IPR005119">
    <property type="entry name" value="LysR_subst-bd"/>
</dbReference>
<evidence type="ECO:0000313" key="7">
    <source>
        <dbReference type="Proteomes" id="UP000410984"/>
    </source>
</evidence>
<evidence type="ECO:0000256" key="2">
    <source>
        <dbReference type="ARBA" id="ARBA00023015"/>
    </source>
</evidence>
<dbReference type="SUPFAM" id="SSF50475">
    <property type="entry name" value="FMN-binding split barrel"/>
    <property type="match status" value="1"/>
</dbReference>
<keyword evidence="3" id="KW-0238">DNA-binding</keyword>
<dbReference type="Pfam" id="PF03466">
    <property type="entry name" value="LysR_substrate"/>
    <property type="match status" value="1"/>
</dbReference>
<dbReference type="EC" id="1.5.1.42" evidence="6"/>
<dbReference type="EMBL" id="CABFPH010000047">
    <property type="protein sequence ID" value="VUD72661.1"/>
    <property type="molecule type" value="Genomic_DNA"/>
</dbReference>
<dbReference type="RefSeq" id="WP_142583957.1">
    <property type="nucleotide sequence ID" value="NZ_CABFPH010000047.1"/>
</dbReference>
<dbReference type="SUPFAM" id="SSF53850">
    <property type="entry name" value="Periplasmic binding protein-like II"/>
    <property type="match status" value="1"/>
</dbReference>
<keyword evidence="2" id="KW-0805">Transcription regulation</keyword>
<dbReference type="PANTHER" id="PTHR30346:SF0">
    <property type="entry name" value="HCA OPERON TRANSCRIPTIONAL ACTIVATOR HCAR"/>
    <property type="match status" value="1"/>
</dbReference>
<dbReference type="GO" id="GO:0010181">
    <property type="term" value="F:FMN binding"/>
    <property type="evidence" value="ECO:0007669"/>
    <property type="project" value="InterPro"/>
</dbReference>
<dbReference type="Gene3D" id="2.30.110.10">
    <property type="entry name" value="Electron Transport, Fmn-binding Protein, Chain A"/>
    <property type="match status" value="1"/>
</dbReference>
<dbReference type="Pfam" id="PF01613">
    <property type="entry name" value="Flavin_Reduct"/>
    <property type="match status" value="1"/>
</dbReference>
<sequence>MLQPTPPDPDLRARFLGGMAAAACTVNVVTTDGAAGRFGVTVSAMASVSADTERPTLLVCVHRQSRAAEAIRENGVFCVNVLRDDQSYISDCFAGRYRTPDGDKFSCARWTTQITGAPRVVDPLVAFDCRLVSQVEIGTHYVFFGAVADLYRAEPGSPLIYANRAYGTPTRHADRAAEAPPATEALRVGAFHTFGPHLLPGLLGRLSEDGHALDLKLLEGDQRRVVEGLKAGEVDLALVYDLDLGEGLATDPLAALQPYVLLAEGHPLAARDALALEDLAAEPMILLDAPPSGRYFLSLFEAAGLAPTVRVRTLSFEMARGLVAHGFGYALLATRPASGLSYDGRPLVSRPLDRAVAPSRLVLARRAEGRLGPAAEAFRRACAARFADAAAEMPTLEPTP</sequence>
<evidence type="ECO:0000259" key="5">
    <source>
        <dbReference type="SMART" id="SM00903"/>
    </source>
</evidence>
<dbReference type="SMART" id="SM00903">
    <property type="entry name" value="Flavin_Reduct"/>
    <property type="match status" value="1"/>
</dbReference>
<keyword evidence="4" id="KW-0804">Transcription</keyword>
<dbReference type="GO" id="GO:0032993">
    <property type="term" value="C:protein-DNA complex"/>
    <property type="evidence" value="ECO:0007669"/>
    <property type="project" value="TreeGrafter"/>
</dbReference>
<dbReference type="AlphaFoldDB" id="A0A509EEH0"/>
<feature type="domain" description="Flavin reductase like" evidence="5">
    <location>
        <begin position="19"/>
        <end position="168"/>
    </location>
</feature>
<dbReference type="PANTHER" id="PTHR30346">
    <property type="entry name" value="TRANSCRIPTIONAL DUAL REGULATOR HCAR-RELATED"/>
    <property type="match status" value="1"/>
</dbReference>
<dbReference type="InterPro" id="IPR012349">
    <property type="entry name" value="Split_barrel_FMN-bd"/>
</dbReference>
<evidence type="ECO:0000313" key="6">
    <source>
        <dbReference type="EMBL" id="VUD72661.1"/>
    </source>
</evidence>
<organism evidence="6 7">
    <name type="scientific">Methylobacterium symbioticum</name>
    <dbReference type="NCBI Taxonomy" id="2584084"/>
    <lineage>
        <taxon>Bacteria</taxon>
        <taxon>Pseudomonadati</taxon>
        <taxon>Pseudomonadota</taxon>
        <taxon>Alphaproteobacteria</taxon>
        <taxon>Hyphomicrobiales</taxon>
        <taxon>Methylobacteriaceae</taxon>
        <taxon>Methylobacterium</taxon>
    </lineage>
</organism>
<reference evidence="6 7" key="1">
    <citation type="submission" date="2019-06" db="EMBL/GenBank/DDBJ databases">
        <authorList>
            <person name="Rodrigo-Torres L."/>
            <person name="Arahal R. D."/>
            <person name="Lucena T."/>
        </authorList>
    </citation>
    <scope>NUCLEOTIDE SEQUENCE [LARGE SCALE GENOMIC DNA]</scope>
    <source>
        <strain evidence="6 7">SB0023/3</strain>
    </source>
</reference>
<name>A0A509EEH0_9HYPH</name>
<protein>
    <submittedName>
        <fullName evidence="6">FMN reductase (NADH) RutF</fullName>
        <ecNumber evidence="6">1.5.1.42</ecNumber>
    </submittedName>
</protein>
<dbReference type="Gene3D" id="3.40.190.10">
    <property type="entry name" value="Periplasmic binding protein-like II"/>
    <property type="match status" value="2"/>
</dbReference>
<dbReference type="Proteomes" id="UP000410984">
    <property type="component" value="Unassembled WGS sequence"/>
</dbReference>
<keyword evidence="7" id="KW-1185">Reference proteome</keyword>
<evidence type="ECO:0000256" key="1">
    <source>
        <dbReference type="ARBA" id="ARBA00009437"/>
    </source>
</evidence>
<dbReference type="GO" id="GO:0003700">
    <property type="term" value="F:DNA-binding transcription factor activity"/>
    <property type="evidence" value="ECO:0007669"/>
    <property type="project" value="TreeGrafter"/>
</dbReference>
<evidence type="ECO:0000256" key="4">
    <source>
        <dbReference type="ARBA" id="ARBA00023163"/>
    </source>
</evidence>
<keyword evidence="6" id="KW-0560">Oxidoreductase</keyword>
<dbReference type="GO" id="GO:0003677">
    <property type="term" value="F:DNA binding"/>
    <property type="evidence" value="ECO:0007669"/>
    <property type="project" value="UniProtKB-KW"/>
</dbReference>
<dbReference type="OrthoDB" id="9789254at2"/>
<dbReference type="InterPro" id="IPR002563">
    <property type="entry name" value="Flavin_Rdtase-like_dom"/>
</dbReference>
<dbReference type="GO" id="GO:0052874">
    <property type="term" value="F:FMN reductase (NADH) activity"/>
    <property type="evidence" value="ECO:0007669"/>
    <property type="project" value="UniProtKB-EC"/>
</dbReference>
<comment type="similarity">
    <text evidence="1">Belongs to the LysR transcriptional regulatory family.</text>
</comment>